<dbReference type="InterPro" id="IPR013328">
    <property type="entry name" value="6PGD_dom2"/>
</dbReference>
<dbReference type="Gene3D" id="1.10.1040.10">
    <property type="entry name" value="N-(1-d-carboxylethyl)-l-norvaline Dehydrogenase, domain 2"/>
    <property type="match status" value="1"/>
</dbReference>
<dbReference type="NCBIfam" id="NF002647">
    <property type="entry name" value="PRK02318.1-3"/>
    <property type="match status" value="1"/>
</dbReference>
<evidence type="ECO:0000259" key="9">
    <source>
        <dbReference type="Pfam" id="PF08125"/>
    </source>
</evidence>
<dbReference type="PANTHER" id="PTHR30524:SF0">
    <property type="entry name" value="ALTRONATE OXIDOREDUCTASE-RELATED"/>
    <property type="match status" value="1"/>
</dbReference>
<dbReference type="InterPro" id="IPR013118">
    <property type="entry name" value="Mannitol_DH_C"/>
</dbReference>
<dbReference type="PATRIC" id="fig|632773.3.peg.3089"/>
<dbReference type="PANTHER" id="PTHR30524">
    <property type="entry name" value="MANNITOL-1-PHOSPHATE 5-DEHYDROGENASE"/>
    <property type="match status" value="1"/>
</dbReference>
<dbReference type="Pfam" id="PF01232">
    <property type="entry name" value="Mannitol_dh"/>
    <property type="match status" value="1"/>
</dbReference>
<evidence type="ECO:0000256" key="6">
    <source>
        <dbReference type="ARBA" id="ARBA00048615"/>
    </source>
</evidence>
<sequence>MKQALHFGAGNIGRGFIGKVLAESGYHVTFVDVNHELIEAIQRDGSFTVYYAEPEKRHFTIPNISGLDSNLQDQDVVAAIADADLVTTAVGAHILPYIAPLISRGLSARLTQQAGPLNVIACENAVGGSDLLKAEVYKELSKEEQQKADEIIGFPNAAVDRIVPNQHQENILDVLVEPFFEWVVDASTYKGELPAINDIHFVEKLEAYIERKLFTVNTGHALAAYTGYQARLDTVQAAMKDKQVLRDIRQALAESGDLVSTKHGFDREEHDQYIEKILSRFQNQYIIDDITRVARQPIKKLGTNERLISPIRQLLELDRPADGLMKGAAAALQYDYEGDEEARELQKRLQEHGPAKTLAGITGLDEASPVIQGIVKQMK</sequence>
<dbReference type="PRINTS" id="PR00084">
    <property type="entry name" value="MTLDHDRGNASE"/>
</dbReference>
<evidence type="ECO:0000313" key="10">
    <source>
        <dbReference type="EMBL" id="AOM84275.1"/>
    </source>
</evidence>
<evidence type="ECO:0000313" key="11">
    <source>
        <dbReference type="Proteomes" id="UP000094463"/>
    </source>
</evidence>
<accession>A0A1D7QZ40</accession>
<dbReference type="InterPro" id="IPR036291">
    <property type="entry name" value="NAD(P)-bd_dom_sf"/>
</dbReference>
<dbReference type="SUPFAM" id="SSF51735">
    <property type="entry name" value="NAD(P)-binding Rossmann-fold domains"/>
    <property type="match status" value="1"/>
</dbReference>
<dbReference type="InterPro" id="IPR023027">
    <property type="entry name" value="Mannitol_DH_CS"/>
</dbReference>
<evidence type="ECO:0000256" key="3">
    <source>
        <dbReference type="ARBA" id="ARBA00016219"/>
    </source>
</evidence>
<dbReference type="AlphaFoldDB" id="A0A1D7QZ40"/>
<evidence type="ECO:0000256" key="2">
    <source>
        <dbReference type="ARBA" id="ARBA00012939"/>
    </source>
</evidence>
<proteinExistence type="inferred from homology"/>
<dbReference type="HAMAP" id="MF_00196">
    <property type="entry name" value="Mannitol_dehydrog"/>
    <property type="match status" value="1"/>
</dbReference>
<keyword evidence="4 7" id="KW-0560">Oxidoreductase</keyword>
<dbReference type="EMBL" id="CP012502">
    <property type="protein sequence ID" value="AOM84275.1"/>
    <property type="molecule type" value="Genomic_DNA"/>
</dbReference>
<feature type="domain" description="Mannitol dehydrogenase C-terminal" evidence="9">
    <location>
        <begin position="205"/>
        <end position="376"/>
    </location>
</feature>
<feature type="domain" description="Mannitol dehydrogenase N-terminal" evidence="8">
    <location>
        <begin position="3"/>
        <end position="197"/>
    </location>
</feature>
<dbReference type="Gene3D" id="3.40.50.720">
    <property type="entry name" value="NAD(P)-binding Rossmann-like Domain"/>
    <property type="match status" value="1"/>
</dbReference>
<dbReference type="NCBIfam" id="NF002652">
    <property type="entry name" value="PRK02318.2-5"/>
    <property type="match status" value="1"/>
</dbReference>
<evidence type="ECO:0000256" key="5">
    <source>
        <dbReference type="ARBA" id="ARBA00023027"/>
    </source>
</evidence>
<reference evidence="10 11" key="1">
    <citation type="submission" date="2015-08" db="EMBL/GenBank/DDBJ databases">
        <title>The complete genome sequence of Bacillus beveridgei MLTeJB.</title>
        <authorList>
            <person name="Hanson T.E."/>
            <person name="Mesa C."/>
            <person name="Basesman S.M."/>
            <person name="Oremland R.S."/>
        </authorList>
    </citation>
    <scope>NUCLEOTIDE SEQUENCE [LARGE SCALE GENOMIC DNA]</scope>
    <source>
        <strain evidence="10 11">MLTeJB</strain>
    </source>
</reference>
<keyword evidence="11" id="KW-1185">Reference proteome</keyword>
<dbReference type="GO" id="GO:0005829">
    <property type="term" value="C:cytosol"/>
    <property type="evidence" value="ECO:0007669"/>
    <property type="project" value="TreeGrafter"/>
</dbReference>
<dbReference type="InterPro" id="IPR008927">
    <property type="entry name" value="6-PGluconate_DH-like_C_sf"/>
</dbReference>
<feature type="binding site" evidence="7">
    <location>
        <begin position="4"/>
        <end position="15"/>
    </location>
    <ligand>
        <name>NAD(+)</name>
        <dbReference type="ChEBI" id="CHEBI:57540"/>
    </ligand>
</feature>
<dbReference type="InterPro" id="IPR013131">
    <property type="entry name" value="Mannitol_DH_N"/>
</dbReference>
<evidence type="ECO:0000256" key="1">
    <source>
        <dbReference type="ARBA" id="ARBA00006541"/>
    </source>
</evidence>
<dbReference type="EC" id="1.1.1.17" evidence="2 7"/>
<comment type="catalytic activity">
    <reaction evidence="6 7">
        <text>D-mannitol 1-phosphate + NAD(+) = beta-D-fructose 6-phosphate + NADH + H(+)</text>
        <dbReference type="Rhea" id="RHEA:19661"/>
        <dbReference type="ChEBI" id="CHEBI:15378"/>
        <dbReference type="ChEBI" id="CHEBI:57540"/>
        <dbReference type="ChEBI" id="CHEBI:57634"/>
        <dbReference type="ChEBI" id="CHEBI:57945"/>
        <dbReference type="ChEBI" id="CHEBI:61381"/>
        <dbReference type="EC" id="1.1.1.17"/>
    </reaction>
</comment>
<dbReference type="STRING" id="632773.BBEV_2950"/>
<name>A0A1D7QZ40_9BACI</name>
<dbReference type="InterPro" id="IPR000669">
    <property type="entry name" value="Mannitol_DH"/>
</dbReference>
<dbReference type="GO" id="GO:0019592">
    <property type="term" value="P:mannitol catabolic process"/>
    <property type="evidence" value="ECO:0007669"/>
    <property type="project" value="TreeGrafter"/>
</dbReference>
<evidence type="ECO:0000256" key="4">
    <source>
        <dbReference type="ARBA" id="ARBA00023002"/>
    </source>
</evidence>
<dbReference type="NCBIfam" id="NF002646">
    <property type="entry name" value="PRK02318.1-2"/>
    <property type="match status" value="1"/>
</dbReference>
<evidence type="ECO:0000256" key="7">
    <source>
        <dbReference type="HAMAP-Rule" id="MF_00196"/>
    </source>
</evidence>
<evidence type="ECO:0000259" key="8">
    <source>
        <dbReference type="Pfam" id="PF01232"/>
    </source>
</evidence>
<dbReference type="InterPro" id="IPR023028">
    <property type="entry name" value="Mannitol_1_phos_5_DH"/>
</dbReference>
<comment type="similarity">
    <text evidence="1 7">Belongs to the mannitol dehydrogenase family.</text>
</comment>
<dbReference type="OrthoDB" id="271711at2"/>
<dbReference type="Pfam" id="PF08125">
    <property type="entry name" value="Mannitol_dh_C"/>
    <property type="match status" value="1"/>
</dbReference>
<dbReference type="Proteomes" id="UP000094463">
    <property type="component" value="Chromosome"/>
</dbReference>
<keyword evidence="5 7" id="KW-0520">NAD</keyword>
<dbReference type="PROSITE" id="PS00974">
    <property type="entry name" value="MANNITOL_DHGENASE"/>
    <property type="match status" value="1"/>
</dbReference>
<dbReference type="KEGG" id="bbev:BBEV_2950"/>
<gene>
    <name evidence="10" type="primary">mtlD-2</name>
    <name evidence="7" type="synonym">mtlD</name>
    <name evidence="10" type="ORF">BBEV_2950</name>
</gene>
<dbReference type="GO" id="GO:0008926">
    <property type="term" value="F:mannitol-1-phosphate 5-dehydrogenase activity"/>
    <property type="evidence" value="ECO:0007669"/>
    <property type="project" value="UniProtKB-UniRule"/>
</dbReference>
<dbReference type="NCBIfam" id="NF002649">
    <property type="entry name" value="PRK02318.2-1"/>
    <property type="match status" value="1"/>
</dbReference>
<dbReference type="RefSeq" id="WP_069366169.1">
    <property type="nucleotide sequence ID" value="NZ_CP012502.1"/>
</dbReference>
<protein>
    <recommendedName>
        <fullName evidence="3 7">Mannitol-1-phosphate 5-dehydrogenase</fullName>
        <ecNumber evidence="2 7">1.1.1.17</ecNumber>
    </recommendedName>
</protein>
<dbReference type="SUPFAM" id="SSF48179">
    <property type="entry name" value="6-phosphogluconate dehydrogenase C-terminal domain-like"/>
    <property type="match status" value="1"/>
</dbReference>
<organism evidence="10 11">
    <name type="scientific">Salisediminibacterium beveridgei</name>
    <dbReference type="NCBI Taxonomy" id="632773"/>
    <lineage>
        <taxon>Bacteria</taxon>
        <taxon>Bacillati</taxon>
        <taxon>Bacillota</taxon>
        <taxon>Bacilli</taxon>
        <taxon>Bacillales</taxon>
        <taxon>Bacillaceae</taxon>
        <taxon>Salisediminibacterium</taxon>
    </lineage>
</organism>